<keyword evidence="1" id="KW-1133">Transmembrane helix</keyword>
<dbReference type="AlphaFoldDB" id="A0A1J1HHI0"/>
<accession>A0A1J1HHI0</accession>
<organism evidence="2 3">
    <name type="scientific">Clunio marinus</name>
    <dbReference type="NCBI Taxonomy" id="568069"/>
    <lineage>
        <taxon>Eukaryota</taxon>
        <taxon>Metazoa</taxon>
        <taxon>Ecdysozoa</taxon>
        <taxon>Arthropoda</taxon>
        <taxon>Hexapoda</taxon>
        <taxon>Insecta</taxon>
        <taxon>Pterygota</taxon>
        <taxon>Neoptera</taxon>
        <taxon>Endopterygota</taxon>
        <taxon>Diptera</taxon>
        <taxon>Nematocera</taxon>
        <taxon>Chironomoidea</taxon>
        <taxon>Chironomidae</taxon>
        <taxon>Clunio</taxon>
    </lineage>
</organism>
<keyword evidence="1" id="KW-0812">Transmembrane</keyword>
<feature type="transmembrane region" description="Helical" evidence="1">
    <location>
        <begin position="38"/>
        <end position="55"/>
    </location>
</feature>
<proteinExistence type="predicted"/>
<feature type="transmembrane region" description="Helical" evidence="1">
    <location>
        <begin position="76"/>
        <end position="94"/>
    </location>
</feature>
<sequence>MGVCWFEKLLLPHYHSVLFGTGEISIHLPKPLMWLHTISKYFILSSFCFILKFHLCAFQPLNSMTVRMWLRQSSHCVNLQLILVLLTLCGWAIMCYELA</sequence>
<dbReference type="Proteomes" id="UP000183832">
    <property type="component" value="Unassembled WGS sequence"/>
</dbReference>
<gene>
    <name evidence="2" type="ORF">CLUMA_CG001141</name>
</gene>
<evidence type="ECO:0000256" key="1">
    <source>
        <dbReference type="SAM" id="Phobius"/>
    </source>
</evidence>
<reference evidence="2 3" key="1">
    <citation type="submission" date="2015-04" db="EMBL/GenBank/DDBJ databases">
        <authorList>
            <person name="Syromyatnikov M.Y."/>
            <person name="Popov V.N."/>
        </authorList>
    </citation>
    <scope>NUCLEOTIDE SEQUENCE [LARGE SCALE GENOMIC DNA]</scope>
</reference>
<dbReference type="EMBL" id="CVRI01000004">
    <property type="protein sequence ID" value="CRK87339.1"/>
    <property type="molecule type" value="Genomic_DNA"/>
</dbReference>
<evidence type="ECO:0000313" key="2">
    <source>
        <dbReference type="EMBL" id="CRK87339.1"/>
    </source>
</evidence>
<keyword evidence="3" id="KW-1185">Reference proteome</keyword>
<protein>
    <submittedName>
        <fullName evidence="2">CLUMA_CG001141, isoform A</fullName>
    </submittedName>
</protein>
<keyword evidence="1" id="KW-0472">Membrane</keyword>
<evidence type="ECO:0000313" key="3">
    <source>
        <dbReference type="Proteomes" id="UP000183832"/>
    </source>
</evidence>
<name>A0A1J1HHI0_9DIPT</name>